<keyword evidence="4" id="KW-0342">GTP-binding</keyword>
<accession>A0A8B9AFP8</accession>
<dbReference type="SMART" id="SM00175">
    <property type="entry name" value="RAB"/>
    <property type="match status" value="1"/>
</dbReference>
<evidence type="ECO:0000256" key="7">
    <source>
        <dbReference type="ARBA" id="ARBA00046278"/>
    </source>
</evidence>
<evidence type="ECO:0000256" key="6">
    <source>
        <dbReference type="ARBA" id="ARBA00023289"/>
    </source>
</evidence>
<dbReference type="Proteomes" id="UP000228380">
    <property type="component" value="Chromosome 8"/>
</dbReference>
<gene>
    <name evidence="9" type="primary">LOC103720815</name>
</gene>
<dbReference type="Gene3D" id="3.40.50.300">
    <property type="entry name" value="P-loop containing nucleotide triphosphate hydrolases"/>
    <property type="match status" value="1"/>
</dbReference>
<comment type="subcellular location">
    <subcellularLocation>
        <location evidence="7">Endomembrane system</location>
        <topology evidence="7">Lipid-anchor</topology>
        <orientation evidence="7">Cytoplasmic side</orientation>
    </subcellularLocation>
</comment>
<dbReference type="PANTHER" id="PTHR47981:SF2">
    <property type="entry name" value="RAS-RELATED PROTEIN RABG3B"/>
    <property type="match status" value="1"/>
</dbReference>
<dbReference type="PROSITE" id="PS51421">
    <property type="entry name" value="RAS"/>
    <property type="match status" value="1"/>
</dbReference>
<keyword evidence="8" id="KW-1185">Reference proteome</keyword>
<dbReference type="GO" id="GO:0012505">
    <property type="term" value="C:endomembrane system"/>
    <property type="evidence" value="ECO:0007669"/>
    <property type="project" value="UniProtKB-SubCell"/>
</dbReference>
<dbReference type="InterPro" id="IPR001806">
    <property type="entry name" value="Small_GTPase"/>
</dbReference>
<keyword evidence="5" id="KW-0449">Lipoprotein</keyword>
<dbReference type="PROSITE" id="PS51420">
    <property type="entry name" value="RHO"/>
    <property type="match status" value="1"/>
</dbReference>
<dbReference type="OrthoDB" id="5976022at2759"/>
<evidence type="ECO:0000256" key="2">
    <source>
        <dbReference type="ARBA" id="ARBA00022741"/>
    </source>
</evidence>
<dbReference type="InterPro" id="IPR005225">
    <property type="entry name" value="Small_GTP-bd"/>
</dbReference>
<organism evidence="8 9">
    <name type="scientific">Phoenix dactylifera</name>
    <name type="common">Date palm</name>
    <dbReference type="NCBI Taxonomy" id="42345"/>
    <lineage>
        <taxon>Eukaryota</taxon>
        <taxon>Viridiplantae</taxon>
        <taxon>Streptophyta</taxon>
        <taxon>Embryophyta</taxon>
        <taxon>Tracheophyta</taxon>
        <taxon>Spermatophyta</taxon>
        <taxon>Magnoliopsida</taxon>
        <taxon>Liliopsida</taxon>
        <taxon>Arecaceae</taxon>
        <taxon>Coryphoideae</taxon>
        <taxon>Phoeniceae</taxon>
        <taxon>Phoenix</taxon>
    </lineage>
</organism>
<evidence type="ECO:0000256" key="1">
    <source>
        <dbReference type="ARBA" id="ARBA00006270"/>
    </source>
</evidence>
<evidence type="ECO:0000256" key="5">
    <source>
        <dbReference type="ARBA" id="ARBA00023288"/>
    </source>
</evidence>
<dbReference type="AlphaFoldDB" id="A0A8B9AFP8"/>
<keyword evidence="3" id="KW-0653">Protein transport</keyword>
<dbReference type="GO" id="GO:0015031">
    <property type="term" value="P:protein transport"/>
    <property type="evidence" value="ECO:0007669"/>
    <property type="project" value="UniProtKB-KW"/>
</dbReference>
<comment type="similarity">
    <text evidence="1">Belongs to the small GTPase superfamily. Rab family.</text>
</comment>
<dbReference type="PRINTS" id="PR00449">
    <property type="entry name" value="RASTRNSFRMNG"/>
</dbReference>
<sequence>MWILDHNFRFIRNRFREDSKSTLVADISAIELRIGDRRVTLQLWDTAGQEKFQSLAPVFYRRADCCVLVFDVTNPSSFSSLYDWHKQFLEMARPSDREKFPFVLLGNKADTDGQTRRRVPEVRAKQWCSMRGNIRYFETSARDNQNVDAAFFHVAKLALANNDEQDIYFQRIAEFVSEPEQGSGCAC</sequence>
<dbReference type="Pfam" id="PF00071">
    <property type="entry name" value="Ras"/>
    <property type="match status" value="1"/>
</dbReference>
<dbReference type="RefSeq" id="XP_038985546.1">
    <property type="nucleotide sequence ID" value="XM_039129618.1"/>
</dbReference>
<evidence type="ECO:0000256" key="4">
    <source>
        <dbReference type="ARBA" id="ARBA00023134"/>
    </source>
</evidence>
<dbReference type="SMART" id="SM00173">
    <property type="entry name" value="RAS"/>
    <property type="match status" value="1"/>
</dbReference>
<protein>
    <submittedName>
        <fullName evidence="9">Ras-related protein Rab7</fullName>
    </submittedName>
</protein>
<dbReference type="FunFam" id="3.40.50.300:FF:001447">
    <property type="entry name" value="Ras-related protein Rab-1B"/>
    <property type="match status" value="1"/>
</dbReference>
<dbReference type="NCBIfam" id="TIGR00231">
    <property type="entry name" value="small_GTP"/>
    <property type="match status" value="1"/>
</dbReference>
<dbReference type="SMART" id="SM00174">
    <property type="entry name" value="RHO"/>
    <property type="match status" value="1"/>
</dbReference>
<reference evidence="9" key="2">
    <citation type="submission" date="2025-08" db="UniProtKB">
        <authorList>
            <consortium name="RefSeq"/>
        </authorList>
    </citation>
    <scope>IDENTIFICATION</scope>
    <source>
        <tissue evidence="9">Young leaves</tissue>
    </source>
</reference>
<dbReference type="GO" id="GO:0003924">
    <property type="term" value="F:GTPase activity"/>
    <property type="evidence" value="ECO:0007669"/>
    <property type="project" value="InterPro"/>
</dbReference>
<keyword evidence="6" id="KW-0636">Prenylation</keyword>
<dbReference type="GeneID" id="103720815"/>
<keyword evidence="2" id="KW-0547">Nucleotide-binding</keyword>
<dbReference type="SUPFAM" id="SSF52540">
    <property type="entry name" value="P-loop containing nucleoside triphosphate hydrolases"/>
    <property type="match status" value="1"/>
</dbReference>
<dbReference type="KEGG" id="pda:103720815"/>
<evidence type="ECO:0000313" key="9">
    <source>
        <dbReference type="RefSeq" id="XP_038985546.1"/>
    </source>
</evidence>
<dbReference type="GO" id="GO:0005525">
    <property type="term" value="F:GTP binding"/>
    <property type="evidence" value="ECO:0007669"/>
    <property type="project" value="UniProtKB-KW"/>
</dbReference>
<reference evidence="8" key="1">
    <citation type="journal article" date="2019" name="Nat. Commun.">
        <title>Genome-wide association mapping of date palm fruit traits.</title>
        <authorList>
            <person name="Hazzouri K.M."/>
            <person name="Gros-Balthazard M."/>
            <person name="Flowers J.M."/>
            <person name="Copetti D."/>
            <person name="Lemansour A."/>
            <person name="Lebrun M."/>
            <person name="Masmoudi K."/>
            <person name="Ferrand S."/>
            <person name="Dhar M.I."/>
            <person name="Fresquez Z.A."/>
            <person name="Rosas U."/>
            <person name="Zhang J."/>
            <person name="Talag J."/>
            <person name="Lee S."/>
            <person name="Kudrna D."/>
            <person name="Powell R.F."/>
            <person name="Leitch I.J."/>
            <person name="Krueger R.R."/>
            <person name="Wing R.A."/>
            <person name="Amiri K.M.A."/>
            <person name="Purugganan M.D."/>
        </authorList>
    </citation>
    <scope>NUCLEOTIDE SEQUENCE [LARGE SCALE GENOMIC DNA]</scope>
    <source>
        <strain evidence="8">cv. Khalas</strain>
    </source>
</reference>
<dbReference type="InterPro" id="IPR027417">
    <property type="entry name" value="P-loop_NTPase"/>
</dbReference>
<keyword evidence="3" id="KW-0813">Transport</keyword>
<dbReference type="SMART" id="SM00176">
    <property type="entry name" value="RAN"/>
    <property type="match status" value="1"/>
</dbReference>
<evidence type="ECO:0000256" key="3">
    <source>
        <dbReference type="ARBA" id="ARBA00022927"/>
    </source>
</evidence>
<evidence type="ECO:0000313" key="8">
    <source>
        <dbReference type="Proteomes" id="UP000228380"/>
    </source>
</evidence>
<dbReference type="PROSITE" id="PS51419">
    <property type="entry name" value="RAB"/>
    <property type="match status" value="1"/>
</dbReference>
<name>A0A8B9AFP8_PHODC</name>
<proteinExistence type="inferred from homology"/>
<dbReference type="PANTHER" id="PTHR47981">
    <property type="entry name" value="RAB FAMILY"/>
    <property type="match status" value="1"/>
</dbReference>
<dbReference type="GO" id="GO:0005774">
    <property type="term" value="C:vacuolar membrane"/>
    <property type="evidence" value="ECO:0007669"/>
    <property type="project" value="TreeGrafter"/>
</dbReference>